<organism evidence="1 2">
    <name type="scientific">Meloidogyne enterolobii</name>
    <name type="common">Root-knot nematode worm</name>
    <name type="synonym">Meloidogyne mayaguensis</name>
    <dbReference type="NCBI Taxonomy" id="390850"/>
    <lineage>
        <taxon>Eukaryota</taxon>
        <taxon>Metazoa</taxon>
        <taxon>Ecdysozoa</taxon>
        <taxon>Nematoda</taxon>
        <taxon>Chromadorea</taxon>
        <taxon>Rhabditida</taxon>
        <taxon>Tylenchina</taxon>
        <taxon>Tylenchomorpha</taxon>
        <taxon>Tylenchoidea</taxon>
        <taxon>Meloidogynidae</taxon>
        <taxon>Meloidogyninae</taxon>
        <taxon>Meloidogyne</taxon>
    </lineage>
</organism>
<gene>
    <name evidence="1" type="ORF">MENTE1834_LOCUS9679</name>
</gene>
<keyword evidence="2" id="KW-1185">Reference proteome</keyword>
<reference evidence="1" key="1">
    <citation type="submission" date="2023-11" db="EMBL/GenBank/DDBJ databases">
        <authorList>
            <person name="Poullet M."/>
        </authorList>
    </citation>
    <scope>NUCLEOTIDE SEQUENCE</scope>
    <source>
        <strain evidence="1">E1834</strain>
    </source>
</reference>
<dbReference type="EMBL" id="CAVMJV010000009">
    <property type="protein sequence ID" value="CAK5038632.1"/>
    <property type="molecule type" value="Genomic_DNA"/>
</dbReference>
<evidence type="ECO:0000313" key="2">
    <source>
        <dbReference type="Proteomes" id="UP001497535"/>
    </source>
</evidence>
<proteinExistence type="predicted"/>
<accession>A0ACB0YB42</accession>
<sequence>MTKNEILVLKNNQDLEESEESEQSQISKNNGQNFKKSKRNLQKRINQKARRENKTKNDSLVLKESLESFVEKRNLIKLYGEFIKAPSDELRKQLNIVVYIYEISNRFKWLEEVKNKWPIIYEAMFLLKGENKDNKALNKLMEKLNKFKESVLSLNLIENLNEFEINLHKLLKELIYVVEGIWDGRHNGRVDLEEIKIVRKQLNYKMLVESANQAYDQVNDEYYSIWEGIGKVEKNKIVGILFDKGLILEQNKIIENVDKYLSDWKMMKNQRFIG</sequence>
<dbReference type="Proteomes" id="UP001497535">
    <property type="component" value="Unassembled WGS sequence"/>
</dbReference>
<evidence type="ECO:0000313" key="1">
    <source>
        <dbReference type="EMBL" id="CAK5038632.1"/>
    </source>
</evidence>
<name>A0ACB0YB42_MELEN</name>
<protein>
    <submittedName>
        <fullName evidence="1">Uncharacterized protein</fullName>
    </submittedName>
</protein>
<comment type="caution">
    <text evidence="1">The sequence shown here is derived from an EMBL/GenBank/DDBJ whole genome shotgun (WGS) entry which is preliminary data.</text>
</comment>